<dbReference type="GO" id="GO:0010038">
    <property type="term" value="P:response to metal ion"/>
    <property type="evidence" value="ECO:0007669"/>
    <property type="project" value="InterPro"/>
</dbReference>
<dbReference type="PANTHER" id="PTHR23419">
    <property type="entry name" value="DIVALENT CATION TOLERANCE CUTA-RELATED"/>
    <property type="match status" value="1"/>
</dbReference>
<comment type="similarity">
    <text evidence="1">Belongs to the CutA family.</text>
</comment>
<dbReference type="Gene3D" id="3.30.70.120">
    <property type="match status" value="1"/>
</dbReference>
<dbReference type="GO" id="GO:0005507">
    <property type="term" value="F:copper ion binding"/>
    <property type="evidence" value="ECO:0007669"/>
    <property type="project" value="TreeGrafter"/>
</dbReference>
<reference evidence="2 3" key="1">
    <citation type="submission" date="2020-07" db="EMBL/GenBank/DDBJ databases">
        <title>Roseicoccus Jingziensis gen. nov., sp. nov., isolated from coastal seawater.</title>
        <authorList>
            <person name="Feng X."/>
        </authorList>
    </citation>
    <scope>NUCLEOTIDE SEQUENCE [LARGE SCALE GENOMIC DNA]</scope>
    <source>
        <strain evidence="2 3">N1E253</strain>
    </source>
</reference>
<evidence type="ECO:0000313" key="3">
    <source>
        <dbReference type="Proteomes" id="UP000557872"/>
    </source>
</evidence>
<organism evidence="2 3">
    <name type="scientific">Oceaniferula marina</name>
    <dbReference type="NCBI Taxonomy" id="2748318"/>
    <lineage>
        <taxon>Bacteria</taxon>
        <taxon>Pseudomonadati</taxon>
        <taxon>Verrucomicrobiota</taxon>
        <taxon>Verrucomicrobiia</taxon>
        <taxon>Verrucomicrobiales</taxon>
        <taxon>Verrucomicrobiaceae</taxon>
        <taxon>Oceaniferula</taxon>
    </lineage>
</organism>
<protein>
    <submittedName>
        <fullName evidence="2">Divalent-cation tolerance protein CutA</fullName>
    </submittedName>
</protein>
<evidence type="ECO:0000256" key="1">
    <source>
        <dbReference type="ARBA" id="ARBA00010169"/>
    </source>
</evidence>
<dbReference type="Proteomes" id="UP000557872">
    <property type="component" value="Unassembled WGS sequence"/>
</dbReference>
<accession>A0A851GPE3</accession>
<sequence length="106" mass="11821">MTEAMIVLCGFPNEDEARHIGTHLVERQYAACVNLLPGVESIYRWQGKLCREREIMAVMKTTRAGFAALSRELVAMHSYDEPEVLALPVADGSPGYLQWLIDGVRG</sequence>
<dbReference type="InterPro" id="IPR011322">
    <property type="entry name" value="N-reg_PII-like_a/b"/>
</dbReference>
<gene>
    <name evidence="2" type="ORF">HW115_15335</name>
</gene>
<dbReference type="EMBL" id="JACBAZ010000007">
    <property type="protein sequence ID" value="NWK56995.1"/>
    <property type="molecule type" value="Genomic_DNA"/>
</dbReference>
<dbReference type="AlphaFoldDB" id="A0A851GPE3"/>
<name>A0A851GPE3_9BACT</name>
<dbReference type="PANTHER" id="PTHR23419:SF8">
    <property type="entry name" value="FI09726P"/>
    <property type="match status" value="1"/>
</dbReference>
<dbReference type="InterPro" id="IPR004323">
    <property type="entry name" value="Ion_tolerance_CutA"/>
</dbReference>
<dbReference type="SUPFAM" id="SSF54913">
    <property type="entry name" value="GlnB-like"/>
    <property type="match status" value="1"/>
</dbReference>
<keyword evidence="3" id="KW-1185">Reference proteome</keyword>
<comment type="caution">
    <text evidence="2">The sequence shown here is derived from an EMBL/GenBank/DDBJ whole genome shotgun (WGS) entry which is preliminary data.</text>
</comment>
<dbReference type="Pfam" id="PF03091">
    <property type="entry name" value="CutA1"/>
    <property type="match status" value="1"/>
</dbReference>
<dbReference type="InterPro" id="IPR015867">
    <property type="entry name" value="N-reg_PII/ATP_PRibTrfase_C"/>
</dbReference>
<evidence type="ECO:0000313" key="2">
    <source>
        <dbReference type="EMBL" id="NWK56995.1"/>
    </source>
</evidence>
<proteinExistence type="inferred from homology"/>